<dbReference type="OrthoDB" id="9999273at2"/>
<feature type="transmembrane region" description="Helical" evidence="1">
    <location>
        <begin position="7"/>
        <end position="26"/>
    </location>
</feature>
<sequence length="96" mass="11145">MNSGFKTLLYILGVFLVITLILNLAITILPWALLFGGILYIFFKIKGWFIKRKFQKNSSEYYNRETSYSHVKVDTVNTDDVVGDIIDVDYEDVNKK</sequence>
<keyword evidence="1" id="KW-1133">Transmembrane helix</keyword>
<keyword evidence="1" id="KW-0472">Membrane</keyword>
<dbReference type="EMBL" id="CP099799">
    <property type="protein sequence ID" value="USS01987.1"/>
    <property type="molecule type" value="Genomic_DNA"/>
</dbReference>
<reference evidence="2 4" key="1">
    <citation type="submission" date="2017-09" db="EMBL/GenBank/DDBJ databases">
        <authorList>
            <person name="Thomas P."/>
            <person name="Seyboldt C."/>
        </authorList>
    </citation>
    <scope>NUCLEOTIDE SEQUENCE [LARGE SCALE GENOMIC DNA]</scope>
    <source>
        <strain evidence="2 4">DSM 7534</strain>
    </source>
</reference>
<dbReference type="GeneID" id="303561732"/>
<dbReference type="KEGG" id="csep:CP523_13665"/>
<proteinExistence type="predicted"/>
<dbReference type="AlphaFoldDB" id="A0A9N7JP31"/>
<name>A0A9N7JP31_CLOSE</name>
<dbReference type="RefSeq" id="WP_066677183.1">
    <property type="nucleotide sequence ID" value="NZ_CABMIZ010000023.1"/>
</dbReference>
<evidence type="ECO:0000256" key="1">
    <source>
        <dbReference type="SAM" id="Phobius"/>
    </source>
</evidence>
<evidence type="ECO:0000313" key="3">
    <source>
        <dbReference type="EMBL" id="USS01987.1"/>
    </source>
</evidence>
<keyword evidence="1" id="KW-0812">Transmembrane</keyword>
<dbReference type="EMBL" id="CP023671">
    <property type="protein sequence ID" value="AYE35391.1"/>
    <property type="molecule type" value="Genomic_DNA"/>
</dbReference>
<reference evidence="3" key="2">
    <citation type="submission" date="2022-06" db="EMBL/GenBank/DDBJ databases">
        <authorList>
            <person name="Holder M.E."/>
            <person name="Ajami N.J."/>
            <person name="Petrosino J.F."/>
        </authorList>
    </citation>
    <scope>NUCLEOTIDE SEQUENCE</scope>
    <source>
        <strain evidence="3">RMA 8861</strain>
    </source>
</reference>
<evidence type="ECO:0000313" key="2">
    <source>
        <dbReference type="EMBL" id="AYE35391.1"/>
    </source>
</evidence>
<dbReference type="Proteomes" id="UP000280586">
    <property type="component" value="Chromosome"/>
</dbReference>
<gene>
    <name evidence="2" type="ORF">CP523_13665</name>
    <name evidence="3" type="ORF">NH397_06055</name>
</gene>
<keyword evidence="5" id="KW-1185">Reference proteome</keyword>
<accession>A0A9N7JP31</accession>
<evidence type="ECO:0000313" key="5">
    <source>
        <dbReference type="Proteomes" id="UP001055437"/>
    </source>
</evidence>
<evidence type="ECO:0000313" key="4">
    <source>
        <dbReference type="Proteomes" id="UP000280586"/>
    </source>
</evidence>
<protein>
    <submittedName>
        <fullName evidence="2">DUF3329 domain-containing protein</fullName>
    </submittedName>
</protein>
<dbReference type="Proteomes" id="UP001055437">
    <property type="component" value="Chromosome"/>
</dbReference>
<organism evidence="2 4">
    <name type="scientific">Clostridium septicum</name>
    <dbReference type="NCBI Taxonomy" id="1504"/>
    <lineage>
        <taxon>Bacteria</taxon>
        <taxon>Bacillati</taxon>
        <taxon>Bacillota</taxon>
        <taxon>Clostridia</taxon>
        <taxon>Eubacteriales</taxon>
        <taxon>Clostridiaceae</taxon>
        <taxon>Clostridium</taxon>
    </lineage>
</organism>